<keyword evidence="10" id="KW-1185">Reference proteome</keyword>
<evidence type="ECO:0000313" key="10">
    <source>
        <dbReference type="Proteomes" id="UP001652623"/>
    </source>
</evidence>
<feature type="compositionally biased region" description="Pro residues" evidence="6">
    <location>
        <begin position="356"/>
        <end position="368"/>
    </location>
</feature>
<keyword evidence="8" id="KW-0732">Signal</keyword>
<dbReference type="PROSITE" id="PS00107">
    <property type="entry name" value="PROTEIN_KINASE_ATP"/>
    <property type="match status" value="1"/>
</dbReference>
<evidence type="ECO:0000256" key="7">
    <source>
        <dbReference type="SAM" id="Phobius"/>
    </source>
</evidence>
<evidence type="ECO:0000256" key="3">
    <source>
        <dbReference type="ARBA" id="ARBA00022777"/>
    </source>
</evidence>
<proteinExistence type="predicted"/>
<evidence type="ECO:0000256" key="2">
    <source>
        <dbReference type="ARBA" id="ARBA00022741"/>
    </source>
</evidence>
<feature type="transmembrane region" description="Helical" evidence="7">
    <location>
        <begin position="381"/>
        <end position="403"/>
    </location>
</feature>
<dbReference type="CDD" id="cd14066">
    <property type="entry name" value="STKc_IRAK"/>
    <property type="match status" value="1"/>
</dbReference>
<feature type="compositionally biased region" description="Polar residues" evidence="6">
    <location>
        <begin position="423"/>
        <end position="438"/>
    </location>
</feature>
<dbReference type="PROSITE" id="PS00108">
    <property type="entry name" value="PROTEIN_KINASE_ST"/>
    <property type="match status" value="1"/>
</dbReference>
<dbReference type="Pfam" id="PF13540">
    <property type="entry name" value="RCC1_2"/>
    <property type="match status" value="1"/>
</dbReference>
<dbReference type="PANTHER" id="PTHR46146:SF4">
    <property type="entry name" value="SERINE_THREONINE-PROTEIN KINASE-LIKE PROTEIN CCR4"/>
    <property type="match status" value="1"/>
</dbReference>
<evidence type="ECO:0000256" key="4">
    <source>
        <dbReference type="ARBA" id="ARBA00022840"/>
    </source>
</evidence>
<keyword evidence="3" id="KW-0418">Kinase</keyword>
<evidence type="ECO:0000259" key="9">
    <source>
        <dbReference type="PROSITE" id="PS50011"/>
    </source>
</evidence>
<feature type="binding site" evidence="5">
    <location>
        <position position="502"/>
    </location>
    <ligand>
        <name>ATP</name>
        <dbReference type="ChEBI" id="CHEBI:30616"/>
    </ligand>
</feature>
<dbReference type="PROSITE" id="PS50011">
    <property type="entry name" value="PROTEIN_KINASE_DOM"/>
    <property type="match status" value="1"/>
</dbReference>
<feature type="signal peptide" evidence="8">
    <location>
        <begin position="1"/>
        <end position="31"/>
    </location>
</feature>
<protein>
    <submittedName>
        <fullName evidence="11">Serine/threonine-protein kinase-like protein CCR4</fullName>
    </submittedName>
</protein>
<keyword evidence="2 5" id="KW-0547">Nucleotide-binding</keyword>
<evidence type="ECO:0000256" key="1">
    <source>
        <dbReference type="ARBA" id="ARBA00022679"/>
    </source>
</evidence>
<sequence>MAFFFNNNTLFFLCFFFFFSIFCCSFPSVYSLSTVSISETSNQTLICALLQPNNNLTCTSFPPGINIPVNPNAPLTTGIVSGNGFLCSLMSDSSSPFSSTSILSCWRFSVNGTNMEYKRLYRGPPLREVSAGNSSICGVVNGTNRLECWQWPKFRSDPDHFQGQNFSSIAVGEEFVCGLSSTTSSITCLGGNTSVVGSEPKGNYSKIAAGFNHACAISMNNSLECWGDMKGEKPTRKFISLALGENRSCGLTTNGLVSCWGENNFTLPENLRENRFISIEAKKSVFCGISTKNYSLFCWGNEMLESQNSTVFDNVMPGTCMRECPYGTLQLPGYGNFCKEGILCYPSIEETATSPLSPPLSPSPPPQPQTKSSKNGLSNEMIAFIVLGSVGSLSLVVVCCYFLSRFCNIRGRKVHDSGPLDDSTGTQQSHNRTQQAQPAQPVLEKRLSHLISIGNGAHLEEFSLEVLLDATGNFSEDHKIGTGSFGSVYHGKLGDGREVAIKRAEVSTSTSNTPGITRKQEDKDSAFVNELDFLSRLNHKHLVRLLGFYEDDKERVLVYEFMENGSLNDHLHRLENSPLSSSWAARIKVALDAARGIEYLHVYSIPPVIHRDIKSSNILLDATWTAKVSDFGLSLMGPEEEGSHLSLLAAGTVGYIDPEYYRLQQLTSKSDVYSFGVVLLELLSGLKAIHKNENGVPRNVVDYMVPYIVRDEIHRVLDPKVPPPTPFEIEAVKYIGYMAADCVALEGRDRPTMLEIVGYMERALAACFARPPRSRSPSIESLA</sequence>
<dbReference type="Proteomes" id="UP001652623">
    <property type="component" value="Chromosome 5"/>
</dbReference>
<dbReference type="InterPro" id="IPR000719">
    <property type="entry name" value="Prot_kinase_dom"/>
</dbReference>
<dbReference type="Gene3D" id="1.10.510.10">
    <property type="entry name" value="Transferase(Phosphotransferase) domain 1"/>
    <property type="match status" value="1"/>
</dbReference>
<dbReference type="SUPFAM" id="SSF56112">
    <property type="entry name" value="Protein kinase-like (PK-like)"/>
    <property type="match status" value="1"/>
</dbReference>
<keyword evidence="7" id="KW-0812">Transmembrane</keyword>
<dbReference type="PANTHER" id="PTHR46146">
    <property type="entry name" value="SERINE/THREONINE-PROTEIN KINASE-LIKE PROTEIN CCR4"/>
    <property type="match status" value="1"/>
</dbReference>
<evidence type="ECO:0000256" key="6">
    <source>
        <dbReference type="SAM" id="MobiDB-lite"/>
    </source>
</evidence>
<accession>A0ABM3IL58</accession>
<dbReference type="InterPro" id="IPR017441">
    <property type="entry name" value="Protein_kinase_ATP_BS"/>
</dbReference>
<dbReference type="SUPFAM" id="SSF50985">
    <property type="entry name" value="RCC1/BLIP-II"/>
    <property type="match status" value="1"/>
</dbReference>
<organism evidence="10 11">
    <name type="scientific">Ziziphus jujuba</name>
    <name type="common">Chinese jujube</name>
    <name type="synonym">Ziziphus sativa</name>
    <dbReference type="NCBI Taxonomy" id="326968"/>
    <lineage>
        <taxon>Eukaryota</taxon>
        <taxon>Viridiplantae</taxon>
        <taxon>Streptophyta</taxon>
        <taxon>Embryophyta</taxon>
        <taxon>Tracheophyta</taxon>
        <taxon>Spermatophyta</taxon>
        <taxon>Magnoliopsida</taxon>
        <taxon>eudicotyledons</taxon>
        <taxon>Gunneridae</taxon>
        <taxon>Pentapetalae</taxon>
        <taxon>rosids</taxon>
        <taxon>fabids</taxon>
        <taxon>Rosales</taxon>
        <taxon>Rhamnaceae</taxon>
        <taxon>Paliureae</taxon>
        <taxon>Ziziphus</taxon>
    </lineage>
</organism>
<keyword evidence="4 5" id="KW-0067">ATP-binding</keyword>
<feature type="region of interest" description="Disordered" evidence="6">
    <location>
        <begin position="354"/>
        <end position="374"/>
    </location>
</feature>
<dbReference type="Pfam" id="PF00069">
    <property type="entry name" value="Pkinase"/>
    <property type="match status" value="1"/>
</dbReference>
<keyword evidence="7" id="KW-1133">Transmembrane helix</keyword>
<reference evidence="11" key="1">
    <citation type="submission" date="2025-08" db="UniProtKB">
        <authorList>
            <consortium name="RefSeq"/>
        </authorList>
    </citation>
    <scope>IDENTIFICATION</scope>
    <source>
        <tissue evidence="11">Seedling</tissue>
    </source>
</reference>
<dbReference type="Gene3D" id="2.130.10.30">
    <property type="entry name" value="Regulator of chromosome condensation 1/beta-lactamase-inhibitor protein II"/>
    <property type="match status" value="1"/>
</dbReference>
<dbReference type="RefSeq" id="XP_048330935.2">
    <property type="nucleotide sequence ID" value="XM_048474978.2"/>
</dbReference>
<evidence type="ECO:0000313" key="11">
    <source>
        <dbReference type="RefSeq" id="XP_048330935.2"/>
    </source>
</evidence>
<dbReference type="Gene3D" id="3.30.200.20">
    <property type="entry name" value="Phosphorylase Kinase, domain 1"/>
    <property type="match status" value="1"/>
</dbReference>
<dbReference type="InterPro" id="IPR008271">
    <property type="entry name" value="Ser/Thr_kinase_AS"/>
</dbReference>
<dbReference type="SMART" id="SM00220">
    <property type="entry name" value="S_TKc"/>
    <property type="match status" value="1"/>
</dbReference>
<feature type="region of interest" description="Disordered" evidence="6">
    <location>
        <begin position="417"/>
        <end position="440"/>
    </location>
</feature>
<dbReference type="InterPro" id="IPR011009">
    <property type="entry name" value="Kinase-like_dom_sf"/>
</dbReference>
<dbReference type="InterPro" id="IPR009091">
    <property type="entry name" value="RCC1/BLIP-II"/>
</dbReference>
<feature type="domain" description="Protein kinase" evidence="9">
    <location>
        <begin position="474"/>
        <end position="764"/>
    </location>
</feature>
<name>A0ABM3IL58_ZIZJJ</name>
<feature type="chain" id="PRO_5045470485" evidence="8">
    <location>
        <begin position="32"/>
        <end position="783"/>
    </location>
</feature>
<gene>
    <name evidence="11" type="primary">LOC125422821</name>
</gene>
<keyword evidence="7" id="KW-0472">Membrane</keyword>
<evidence type="ECO:0000256" key="5">
    <source>
        <dbReference type="PROSITE-ProRule" id="PRU10141"/>
    </source>
</evidence>
<evidence type="ECO:0000256" key="8">
    <source>
        <dbReference type="SAM" id="SignalP"/>
    </source>
</evidence>
<keyword evidence="1" id="KW-0808">Transferase</keyword>
<dbReference type="GeneID" id="125422821"/>